<feature type="coiled-coil region" evidence="1">
    <location>
        <begin position="514"/>
        <end position="746"/>
    </location>
</feature>
<feature type="coiled-coil region" evidence="1">
    <location>
        <begin position="421"/>
        <end position="482"/>
    </location>
</feature>
<accession>A0A1E4TSL0</accession>
<evidence type="ECO:0008006" key="5">
    <source>
        <dbReference type="Google" id="ProtNLM"/>
    </source>
</evidence>
<feature type="compositionally biased region" description="Acidic residues" evidence="2">
    <location>
        <begin position="39"/>
        <end position="49"/>
    </location>
</feature>
<evidence type="ECO:0000313" key="4">
    <source>
        <dbReference type="Proteomes" id="UP000094236"/>
    </source>
</evidence>
<dbReference type="AlphaFoldDB" id="A0A1E4TSL0"/>
<feature type="coiled-coil region" evidence="1">
    <location>
        <begin position="320"/>
        <end position="347"/>
    </location>
</feature>
<sequence length="960" mass="110174">MDLVEQESLVGIDNGLSGGSVVNGESKSGSINYKKMSSQDEEDEEEEFSSEFIDYPNHSFSSRIEAPVISRSQIQVHHDAALNQEQKQKLGTPTRSIREPSVRTPNSNSKINDFQLNKTPTSSAKKQYFDQIREKRKSGLFTSRGASRGASVGTNVGGIFGNNGKIGNIGNGASLINLSFIDNNDENDPKTFRDMTFNNSNSEDDELDIDKTIPELPKIENNNTPWRQKQNNIISSRPPNFDLSALTSSSNNNNHNNNLLGNSVNNAHEAELLRKKVTGYQLQIKLIMDFLKKNGKNDLLEKLEMQTLMISSPISSCKNCDLKDNEINQLKNNLIILKENYHKIKSQFKLFQEKMTLQEKDWGKILENMSTWENLIENALILLSEWTTDKDQKNTILKIRGQNTSLDEKLQVLLFAIQHKIDEVINNEDFLKKQIETLRQNNVKENEIETVKVLLVSLKSLQKQLAENREQTENVERSLEAEISHSSKLSDAYNDLRNSYIDKDSELLKLKKQCNNRSERIKKLLSTISNLEKKININGDIINSNSHKEVVNLQNELDNLKIEHSREVEQLKKKSIIPLSSDETELKLKSLNNEFSDKIKILEEAKANLSAEVLSNQKEINRLNHELNQLQSTHDDKLEELLSKNQHLQDTLQEEQELNRSQKQELSTANLNNTYKQREHEKIVDNLKRELTLAVEKQRTLSAEKSRLRHRLESMSKDKKTLETNIDILKSKVGDLENLNQQLSSESTEIYEYWHTKYEEFLNSDSKIVSKFLKSFEKILDTNSISQAKGKIDQLLHREEKSLDEIQVKELHESIFHYYVSAVETIVTEHVTLLLNTSETQKTTESNINQLKQQIADLKQENHVLQDKLNSNDTNNNNNVFSAVSDGEENKENRSRSNTQSLSASNEVDDNIDSLAKLRIEELSKRWKTEREARVIENENAKVRLRELEIENAALKEKIT</sequence>
<reference evidence="4" key="1">
    <citation type="submission" date="2016-05" db="EMBL/GenBank/DDBJ databases">
        <title>Comparative genomics of biotechnologically important yeasts.</title>
        <authorList>
            <consortium name="DOE Joint Genome Institute"/>
            <person name="Riley R."/>
            <person name="Haridas S."/>
            <person name="Wolfe K.H."/>
            <person name="Lopes M.R."/>
            <person name="Hittinger C.T."/>
            <person name="Goker M."/>
            <person name="Salamov A."/>
            <person name="Wisecaver J."/>
            <person name="Long T.M."/>
            <person name="Aerts A.L."/>
            <person name="Barry K."/>
            <person name="Choi C."/>
            <person name="Clum A."/>
            <person name="Coughlan A.Y."/>
            <person name="Deshpande S."/>
            <person name="Douglass A.P."/>
            <person name="Hanson S.J."/>
            <person name="Klenk H.-P."/>
            <person name="Labutti K."/>
            <person name="Lapidus A."/>
            <person name="Lindquist E."/>
            <person name="Lipzen A."/>
            <person name="Meier-Kolthoff J.P."/>
            <person name="Ohm R.A."/>
            <person name="Otillar R.P."/>
            <person name="Pangilinan J."/>
            <person name="Peng Y."/>
            <person name="Rokas A."/>
            <person name="Rosa C.A."/>
            <person name="Scheuner C."/>
            <person name="Sibirny A.A."/>
            <person name="Slot J.C."/>
            <person name="Stielow J.B."/>
            <person name="Sun H."/>
            <person name="Kurtzman C.P."/>
            <person name="Blackwell M."/>
            <person name="Grigoriev I.V."/>
            <person name="Jeffries T.W."/>
        </authorList>
    </citation>
    <scope>NUCLEOTIDE SEQUENCE [LARGE SCALE GENOMIC DNA]</scope>
    <source>
        <strain evidence="4">NRRL Y-2460</strain>
    </source>
</reference>
<name>A0A1E4TSL0_PACTA</name>
<evidence type="ECO:0000256" key="1">
    <source>
        <dbReference type="SAM" id="Coils"/>
    </source>
</evidence>
<feature type="region of interest" description="Disordered" evidence="2">
    <location>
        <begin position="82"/>
        <end position="125"/>
    </location>
</feature>
<feature type="compositionally biased region" description="Polar residues" evidence="2">
    <location>
        <begin position="103"/>
        <end position="125"/>
    </location>
</feature>
<organism evidence="3 4">
    <name type="scientific">Pachysolen tannophilus NRRL Y-2460</name>
    <dbReference type="NCBI Taxonomy" id="669874"/>
    <lineage>
        <taxon>Eukaryota</taxon>
        <taxon>Fungi</taxon>
        <taxon>Dikarya</taxon>
        <taxon>Ascomycota</taxon>
        <taxon>Saccharomycotina</taxon>
        <taxon>Pichiomycetes</taxon>
        <taxon>Pachysolenaceae</taxon>
        <taxon>Pachysolen</taxon>
    </lineage>
</organism>
<keyword evidence="4" id="KW-1185">Reference proteome</keyword>
<feature type="region of interest" description="Disordered" evidence="2">
    <location>
        <begin position="868"/>
        <end position="908"/>
    </location>
</feature>
<protein>
    <recommendedName>
        <fullName evidence="5">Mto2p-binding domain-containing protein</fullName>
    </recommendedName>
</protein>
<proteinExistence type="predicted"/>
<gene>
    <name evidence="3" type="ORF">PACTADRAFT_34481</name>
</gene>
<evidence type="ECO:0000256" key="2">
    <source>
        <dbReference type="SAM" id="MobiDB-lite"/>
    </source>
</evidence>
<dbReference type="OrthoDB" id="4052563at2759"/>
<evidence type="ECO:0000313" key="3">
    <source>
        <dbReference type="EMBL" id="ODV94726.1"/>
    </source>
</evidence>
<dbReference type="STRING" id="669874.A0A1E4TSL0"/>
<dbReference type="Proteomes" id="UP000094236">
    <property type="component" value="Unassembled WGS sequence"/>
</dbReference>
<dbReference type="EMBL" id="KV454015">
    <property type="protein sequence ID" value="ODV94726.1"/>
    <property type="molecule type" value="Genomic_DNA"/>
</dbReference>
<feature type="compositionally biased region" description="Polar residues" evidence="2">
    <location>
        <begin position="83"/>
        <end position="95"/>
    </location>
</feature>
<feature type="region of interest" description="Disordered" evidence="2">
    <location>
        <begin position="20"/>
        <end position="49"/>
    </location>
</feature>
<feature type="compositionally biased region" description="Polar residues" evidence="2">
    <location>
        <begin position="896"/>
        <end position="906"/>
    </location>
</feature>
<keyword evidence="1" id="KW-0175">Coiled coil</keyword>
<feature type="coiled-coil region" evidence="1">
    <location>
        <begin position="841"/>
        <end position="868"/>
    </location>
</feature>